<gene>
    <name evidence="1" type="ORF">DET59_101471</name>
</gene>
<comment type="caution">
    <text evidence="1">The sequence shown here is derived from an EMBL/GenBank/DDBJ whole genome shotgun (WGS) entry which is preliminary data.</text>
</comment>
<proteinExistence type="predicted"/>
<keyword evidence="1" id="KW-0418">Kinase</keyword>
<name>A0A366F0A6_9BACI</name>
<dbReference type="GO" id="GO:0016301">
    <property type="term" value="F:kinase activity"/>
    <property type="evidence" value="ECO:0007669"/>
    <property type="project" value="UniProtKB-KW"/>
</dbReference>
<dbReference type="EMBL" id="QNRJ01000001">
    <property type="protein sequence ID" value="RBP08098.1"/>
    <property type="molecule type" value="Genomic_DNA"/>
</dbReference>
<reference evidence="1 2" key="1">
    <citation type="submission" date="2018-06" db="EMBL/GenBank/DDBJ databases">
        <title>Freshwater and sediment microbial communities from various areas in North America, analyzing microbe dynamics in response to fracking.</title>
        <authorList>
            <person name="Lamendella R."/>
        </authorList>
    </citation>
    <scope>NUCLEOTIDE SEQUENCE [LARGE SCALE GENOMIC DNA]</scope>
    <source>
        <strain evidence="1 2">97B</strain>
    </source>
</reference>
<dbReference type="Proteomes" id="UP000252118">
    <property type="component" value="Unassembled WGS sequence"/>
</dbReference>
<dbReference type="AlphaFoldDB" id="A0A366F0A6"/>
<organism evidence="1 2">
    <name type="scientific">Rossellomorea aquimaris</name>
    <dbReference type="NCBI Taxonomy" id="189382"/>
    <lineage>
        <taxon>Bacteria</taxon>
        <taxon>Bacillati</taxon>
        <taxon>Bacillota</taxon>
        <taxon>Bacilli</taxon>
        <taxon>Bacillales</taxon>
        <taxon>Bacillaceae</taxon>
        <taxon>Rossellomorea</taxon>
    </lineage>
</organism>
<dbReference type="RefSeq" id="WP_113967959.1">
    <property type="nucleotide sequence ID" value="NZ_QNRJ01000001.1"/>
</dbReference>
<accession>A0A366F0A6</accession>
<sequence length="239" mass="25840">MIKFRDIISISISEEEELILASDCSGGIGNKEGDVVLADPETVGYYCFRVAAMECLAAGARLKAIQLLNFTSDAVWDQYCNGVKKGLSEMKQEGTPITGSTESNIGLNQSALGVTCIGIRNKKRPYPSCTNLAYALIGTPLVGIEVMKQHASIAPLALFMNCVQHPAIIDIMPVGSKGVFHELSLLLGKPLRKEDVTTSQDLDKSSGPSTSFIISYNKVEEPEVIELTNGYFHSLHLQG</sequence>
<dbReference type="OrthoDB" id="9805740at2"/>
<keyword evidence="1" id="KW-0808">Transferase</keyword>
<protein>
    <submittedName>
        <fullName evidence="1">Alpha-ribazole kinase</fullName>
    </submittedName>
</protein>
<evidence type="ECO:0000313" key="1">
    <source>
        <dbReference type="EMBL" id="RBP08098.1"/>
    </source>
</evidence>
<evidence type="ECO:0000313" key="2">
    <source>
        <dbReference type="Proteomes" id="UP000252118"/>
    </source>
</evidence>